<dbReference type="PANTHER" id="PTHR22754:SF32">
    <property type="entry name" value="DISCO-INTERACTING PROTEIN 2"/>
    <property type="match status" value="1"/>
</dbReference>
<sequence>MTAQLAGPQGRGVGSFARLLRERAASSPDALAYRFVEADESAAEITYADLDTRARAVAAGLAAATGGRPDPALLLFAPGLDYLAGLFGCFYAGVPAVPAFPPDPARLARTMPRLAAIVEDTGSDTVLTTSDLAPLLAEWLTTALAGRTPRLIATDLTDPADPADVGSLPEIRPDRLALLQYTCSGSASRCRRWRPGTSARRSPTAPPTRWSTSSTRRWRRWATTRSCPRSGTPC</sequence>
<comment type="similarity">
    <text evidence="1">Belongs to the ATP-dependent AMP-binding enzyme family.</text>
</comment>
<dbReference type="RefSeq" id="WP_311722520.1">
    <property type="nucleotide sequence ID" value="NZ_JAVRFD010000002.1"/>
</dbReference>
<feature type="compositionally biased region" description="Low complexity" evidence="2">
    <location>
        <begin position="197"/>
        <end position="215"/>
    </location>
</feature>
<evidence type="ECO:0000256" key="2">
    <source>
        <dbReference type="SAM" id="MobiDB-lite"/>
    </source>
</evidence>
<protein>
    <submittedName>
        <fullName evidence="4">AMP-binding protein</fullName>
    </submittedName>
</protein>
<evidence type="ECO:0000259" key="3">
    <source>
        <dbReference type="Pfam" id="PF00501"/>
    </source>
</evidence>
<comment type="caution">
    <text evidence="4">The sequence shown here is derived from an EMBL/GenBank/DDBJ whole genome shotgun (WGS) entry which is preliminary data.</text>
</comment>
<dbReference type="Gene3D" id="3.40.50.12780">
    <property type="entry name" value="N-terminal domain of ligase-like"/>
    <property type="match status" value="1"/>
</dbReference>
<evidence type="ECO:0000313" key="4">
    <source>
        <dbReference type="EMBL" id="MDT0542169.1"/>
    </source>
</evidence>
<evidence type="ECO:0000313" key="5">
    <source>
        <dbReference type="Proteomes" id="UP001180754"/>
    </source>
</evidence>
<dbReference type="EMBL" id="JAVRFD010000002">
    <property type="protein sequence ID" value="MDT0542169.1"/>
    <property type="molecule type" value="Genomic_DNA"/>
</dbReference>
<dbReference type="Proteomes" id="UP001180754">
    <property type="component" value="Unassembled WGS sequence"/>
</dbReference>
<dbReference type="SUPFAM" id="SSF56801">
    <property type="entry name" value="Acetyl-CoA synthetase-like"/>
    <property type="match status" value="1"/>
</dbReference>
<feature type="region of interest" description="Disordered" evidence="2">
    <location>
        <begin position="188"/>
        <end position="215"/>
    </location>
</feature>
<gene>
    <name evidence="4" type="ORF">RND15_05475</name>
</gene>
<proteinExistence type="inferred from homology"/>
<evidence type="ECO:0000256" key="1">
    <source>
        <dbReference type="ARBA" id="ARBA00006432"/>
    </source>
</evidence>
<dbReference type="PANTHER" id="PTHR22754">
    <property type="entry name" value="DISCO-INTERACTING PROTEIN 2 DIP2 -RELATED"/>
    <property type="match status" value="1"/>
</dbReference>
<organism evidence="4 5">
    <name type="scientific">Streptomyces lonegramiae</name>
    <dbReference type="NCBI Taxonomy" id="3075524"/>
    <lineage>
        <taxon>Bacteria</taxon>
        <taxon>Bacillati</taxon>
        <taxon>Actinomycetota</taxon>
        <taxon>Actinomycetes</taxon>
        <taxon>Kitasatosporales</taxon>
        <taxon>Streptomycetaceae</taxon>
        <taxon>Streptomyces</taxon>
    </lineage>
</organism>
<dbReference type="InterPro" id="IPR042099">
    <property type="entry name" value="ANL_N_sf"/>
</dbReference>
<reference evidence="4" key="1">
    <citation type="submission" date="2024-05" db="EMBL/GenBank/DDBJ databases">
        <title>30 novel species of actinomycetes from the DSMZ collection.</title>
        <authorList>
            <person name="Nouioui I."/>
        </authorList>
    </citation>
    <scope>NUCLEOTIDE SEQUENCE</scope>
    <source>
        <strain evidence="4">DSM 41529</strain>
    </source>
</reference>
<keyword evidence="5" id="KW-1185">Reference proteome</keyword>
<dbReference type="InterPro" id="IPR000873">
    <property type="entry name" value="AMP-dep_synth/lig_dom"/>
</dbReference>
<name>A0ABU2X8B9_9ACTN</name>
<feature type="domain" description="AMP-dependent synthetase/ligase" evidence="3">
    <location>
        <begin position="20"/>
        <end position="186"/>
    </location>
</feature>
<dbReference type="Pfam" id="PF00501">
    <property type="entry name" value="AMP-binding"/>
    <property type="match status" value="1"/>
</dbReference>
<accession>A0ABU2X8B9</accession>